<dbReference type="InterPro" id="IPR011650">
    <property type="entry name" value="Peptidase_M20_dimer"/>
</dbReference>
<evidence type="ECO:0000256" key="4">
    <source>
        <dbReference type="ARBA" id="ARBA00022571"/>
    </source>
</evidence>
<dbReference type="PANTHER" id="PTHR43808">
    <property type="entry name" value="ACETYLORNITHINE DEACETYLASE"/>
    <property type="match status" value="1"/>
</dbReference>
<dbReference type="Pfam" id="PF01546">
    <property type="entry name" value="Peptidase_M20"/>
    <property type="match status" value="1"/>
</dbReference>
<feature type="domain" description="Peptidase M20 dimerisation" evidence="10">
    <location>
        <begin position="175"/>
        <end position="285"/>
    </location>
</feature>
<gene>
    <name evidence="11" type="primary">argE</name>
    <name evidence="11" type="ORF">FGK64_17715</name>
</gene>
<keyword evidence="9" id="KW-0170">Cobalt</keyword>
<protein>
    <submittedName>
        <fullName evidence="11">Acetylornithine deacetylase</fullName>
        <ecNumber evidence="11">3.5.1.16</ecNumber>
    </submittedName>
</protein>
<proteinExistence type="inferred from homology"/>
<keyword evidence="8" id="KW-0862">Zinc</keyword>
<dbReference type="InterPro" id="IPR036264">
    <property type="entry name" value="Bact_exopeptidase_dim_dom"/>
</dbReference>
<dbReference type="InterPro" id="IPR010169">
    <property type="entry name" value="AcOrn-deacetyl"/>
</dbReference>
<evidence type="ECO:0000259" key="10">
    <source>
        <dbReference type="Pfam" id="PF07687"/>
    </source>
</evidence>
<sequence length="389" mass="41784">MNAHLEPTLDLLQRLVAYPTVSADSNLALIADLATRLSDAGARVDLYQDDTGNKANLFATLGPEDSGGLLLSGHTDVVPVADQDWTSDPFSLHERDGRVFGRGTCDMKGFIAAATVMAAEYGKRELKRPIHFAFTYDEEVGCLGARALVPELRKRGLVPAMAILGEPTQMRVIEGHKGCCEYTVRFSGLEGHGSAPGKGVNAVEYAVRYVTRLMQLGEVLKSRAPLSGRFDPPWTTINIGRLHGGVAHNVIASRAELDWEMRPVQRDDSDFVNKSIATYIETELLPEMRAVHPEAEIATEIIGEVCGLDVMDDNAARDLVSDLLGANGTDVVSFGTEGGLFQELGTSVVVCGPGSIEQAHKADEFLALDQLSACLDMLDGLGAQMATTA</sequence>
<dbReference type="EMBL" id="VCPC01000004">
    <property type="protein sequence ID" value="TMV10618.1"/>
    <property type="molecule type" value="Genomic_DNA"/>
</dbReference>
<keyword evidence="3" id="KW-0963">Cytoplasm</keyword>
<dbReference type="SUPFAM" id="SSF55031">
    <property type="entry name" value="Bacterial exopeptidase dimerisation domain"/>
    <property type="match status" value="1"/>
</dbReference>
<dbReference type="InterPro" id="IPR001261">
    <property type="entry name" value="ArgE/DapE_CS"/>
</dbReference>
<evidence type="ECO:0000256" key="7">
    <source>
        <dbReference type="ARBA" id="ARBA00022801"/>
    </source>
</evidence>
<dbReference type="PROSITE" id="PS00758">
    <property type="entry name" value="ARGE_DAPE_CPG2_1"/>
    <property type="match status" value="1"/>
</dbReference>
<dbReference type="Pfam" id="PF07687">
    <property type="entry name" value="M20_dimer"/>
    <property type="match status" value="1"/>
</dbReference>
<evidence type="ECO:0000256" key="8">
    <source>
        <dbReference type="ARBA" id="ARBA00022833"/>
    </source>
</evidence>
<evidence type="ECO:0000256" key="5">
    <source>
        <dbReference type="ARBA" id="ARBA00022605"/>
    </source>
</evidence>
<name>A0ABY2X691_9RHOB</name>
<comment type="similarity">
    <text evidence="2">Belongs to the peptidase M20A family. ArgE subfamily.</text>
</comment>
<reference evidence="11 12" key="1">
    <citation type="submission" date="2019-05" db="EMBL/GenBank/DDBJ databases">
        <title>Marivita sp. nov. isolated from sea sediment.</title>
        <authorList>
            <person name="Kim W."/>
        </authorList>
    </citation>
    <scope>NUCLEOTIDE SEQUENCE [LARGE SCALE GENOMIC DNA]</scope>
    <source>
        <strain evidence="11 12">CAU 1492</strain>
    </source>
</reference>
<organism evidence="11 12">
    <name type="scientific">Arenibacterium halophilum</name>
    <dbReference type="NCBI Taxonomy" id="2583821"/>
    <lineage>
        <taxon>Bacteria</taxon>
        <taxon>Pseudomonadati</taxon>
        <taxon>Pseudomonadota</taxon>
        <taxon>Alphaproteobacteria</taxon>
        <taxon>Rhodobacterales</taxon>
        <taxon>Paracoccaceae</taxon>
        <taxon>Arenibacterium</taxon>
    </lineage>
</organism>
<dbReference type="Proteomes" id="UP001191082">
    <property type="component" value="Unassembled WGS sequence"/>
</dbReference>
<keyword evidence="7 11" id="KW-0378">Hydrolase</keyword>
<evidence type="ECO:0000256" key="9">
    <source>
        <dbReference type="ARBA" id="ARBA00023285"/>
    </source>
</evidence>
<evidence type="ECO:0000256" key="3">
    <source>
        <dbReference type="ARBA" id="ARBA00022490"/>
    </source>
</evidence>
<evidence type="ECO:0000313" key="11">
    <source>
        <dbReference type="EMBL" id="TMV10618.1"/>
    </source>
</evidence>
<dbReference type="NCBIfam" id="NF005710">
    <property type="entry name" value="PRK07522.1"/>
    <property type="match status" value="1"/>
</dbReference>
<evidence type="ECO:0000313" key="12">
    <source>
        <dbReference type="Proteomes" id="UP001191082"/>
    </source>
</evidence>
<dbReference type="CDD" id="cd03894">
    <property type="entry name" value="M20_ArgE"/>
    <property type="match status" value="1"/>
</dbReference>
<keyword evidence="4" id="KW-0055">Arginine biosynthesis</keyword>
<dbReference type="InterPro" id="IPR002933">
    <property type="entry name" value="Peptidase_M20"/>
</dbReference>
<keyword evidence="12" id="KW-1185">Reference proteome</keyword>
<evidence type="ECO:0000256" key="6">
    <source>
        <dbReference type="ARBA" id="ARBA00022723"/>
    </source>
</evidence>
<dbReference type="GO" id="GO:0008777">
    <property type="term" value="F:acetylornithine deacetylase activity"/>
    <property type="evidence" value="ECO:0007669"/>
    <property type="project" value="UniProtKB-EC"/>
</dbReference>
<keyword evidence="5" id="KW-0028">Amino-acid biosynthesis</keyword>
<dbReference type="InterPro" id="IPR050072">
    <property type="entry name" value="Peptidase_M20A"/>
</dbReference>
<dbReference type="RefSeq" id="WP_138865191.1">
    <property type="nucleotide sequence ID" value="NZ_VCPC01000004.1"/>
</dbReference>
<dbReference type="NCBIfam" id="TIGR01892">
    <property type="entry name" value="AcOrn-deacetyl"/>
    <property type="match status" value="1"/>
</dbReference>
<dbReference type="Gene3D" id="3.30.70.360">
    <property type="match status" value="1"/>
</dbReference>
<evidence type="ECO:0000256" key="2">
    <source>
        <dbReference type="ARBA" id="ARBA00005691"/>
    </source>
</evidence>
<comment type="cofactor">
    <cofactor evidence="1">
        <name>Zn(2+)</name>
        <dbReference type="ChEBI" id="CHEBI:29105"/>
    </cofactor>
</comment>
<accession>A0ABY2X691</accession>
<dbReference type="EC" id="3.5.1.16" evidence="11"/>
<dbReference type="SUPFAM" id="SSF53187">
    <property type="entry name" value="Zn-dependent exopeptidases"/>
    <property type="match status" value="1"/>
</dbReference>
<keyword evidence="6" id="KW-0479">Metal-binding</keyword>
<comment type="caution">
    <text evidence="11">The sequence shown here is derived from an EMBL/GenBank/DDBJ whole genome shotgun (WGS) entry which is preliminary data.</text>
</comment>
<dbReference type="PANTHER" id="PTHR43808:SF31">
    <property type="entry name" value="N-ACETYL-L-CITRULLINE DEACETYLASE"/>
    <property type="match status" value="1"/>
</dbReference>
<evidence type="ECO:0000256" key="1">
    <source>
        <dbReference type="ARBA" id="ARBA00001947"/>
    </source>
</evidence>
<dbReference type="Gene3D" id="3.40.630.10">
    <property type="entry name" value="Zn peptidases"/>
    <property type="match status" value="1"/>
</dbReference>